<gene>
    <name evidence="2" type="ORF">AWW70_00240</name>
</gene>
<evidence type="ECO:0000313" key="3">
    <source>
        <dbReference type="Proteomes" id="UP000065797"/>
    </source>
</evidence>
<dbReference type="EMBL" id="LRPH01000001">
    <property type="protein sequence ID" value="KWU68236.1"/>
    <property type="molecule type" value="Genomic_DNA"/>
</dbReference>
<dbReference type="NCBIfam" id="NF038310">
    <property type="entry name" value="lysogeny_AimR"/>
    <property type="match status" value="1"/>
</dbReference>
<accession>A0A125PPR8</accession>
<protein>
    <recommendedName>
        <fullName evidence="4">Prophage helix-turn-helix protein</fullName>
    </recommendedName>
</protein>
<dbReference type="Pfam" id="PF22871">
    <property type="entry name" value="AimR"/>
    <property type="match status" value="1"/>
</dbReference>
<sequence>MWKALNQIEKELCAAGIRKNKLANHWGVKPSTVTKIFKGNTDMSFGFLSKTVILLNKGIQVQDNLLTDYIYITKPKAENLREAMEDLALRGKFNLLINIINNESQSKVSENREFANVYRIIYKRYIGDLNAAQYHQALSLESKSIRTSEMEVLIEILLCQAQYQSGNFTSLNERLKSLEIKINKISNRYIRECYKLRYKEAIAVTSLQGGEVNEARQVCMKLLDDLEWDNFFSFPKVNAYLKLGESYVFSANEYETSKYYLEKTLEVIGDSKTDGIEKKRNMVQHTLSFLRIHHDRDISNLDVVHPGELAYLRIKQGDRMEARRLLNQLKEKNGELTDIQTAYLALTYEGTKKEELMKRSLLMCQKSGNIFYSNLPKIHLGLI</sequence>
<evidence type="ECO:0000256" key="1">
    <source>
        <dbReference type="SAM" id="Coils"/>
    </source>
</evidence>
<dbReference type="RefSeq" id="WP_060748930.1">
    <property type="nucleotide sequence ID" value="NZ_LRPH01000001.1"/>
</dbReference>
<comment type="caution">
    <text evidence="2">The sequence shown here is derived from an EMBL/GenBank/DDBJ whole genome shotgun (WGS) entry which is preliminary data.</text>
</comment>
<dbReference type="Proteomes" id="UP000065797">
    <property type="component" value="Unassembled WGS sequence"/>
</dbReference>
<keyword evidence="1" id="KW-0175">Coiled coil</keyword>
<dbReference type="InterPro" id="IPR047705">
    <property type="entry name" value="AimR-like"/>
</dbReference>
<evidence type="ECO:0008006" key="4">
    <source>
        <dbReference type="Google" id="ProtNLM"/>
    </source>
</evidence>
<evidence type="ECO:0000313" key="2">
    <source>
        <dbReference type="EMBL" id="KWU68236.1"/>
    </source>
</evidence>
<dbReference type="AlphaFoldDB" id="A0A125PPR8"/>
<feature type="coiled-coil region" evidence="1">
    <location>
        <begin position="312"/>
        <end position="342"/>
    </location>
</feature>
<name>A0A125PPR8_BACMY</name>
<organism evidence="2 3">
    <name type="scientific">Bacillus mycoides</name>
    <dbReference type="NCBI Taxonomy" id="1405"/>
    <lineage>
        <taxon>Bacteria</taxon>
        <taxon>Bacillati</taxon>
        <taxon>Bacillota</taxon>
        <taxon>Bacilli</taxon>
        <taxon>Bacillales</taxon>
        <taxon>Bacillaceae</taxon>
        <taxon>Bacillus</taxon>
        <taxon>Bacillus cereus group</taxon>
    </lineage>
</organism>
<reference evidence="2 3" key="1">
    <citation type="submission" date="2016-01" db="EMBL/GenBank/DDBJ databases">
        <authorList>
            <person name="McClelland M."/>
            <person name="Jain A."/>
            <person name="Saraogi P."/>
            <person name="Mendelson R."/>
            <person name="Westerman R."/>
            <person name="SanMiguel P."/>
            <person name="Csonka L."/>
        </authorList>
    </citation>
    <scope>NUCLEOTIDE SEQUENCE [LARGE SCALE GENOMIC DNA]</scope>
    <source>
        <strain evidence="2 3">PE8-15</strain>
    </source>
</reference>
<proteinExistence type="predicted"/>